<dbReference type="EMBL" id="JAAAIP010001063">
    <property type="protein sequence ID" value="KAG0310467.1"/>
    <property type="molecule type" value="Genomic_DNA"/>
</dbReference>
<evidence type="ECO:0000256" key="5">
    <source>
        <dbReference type="ARBA" id="ARBA00022833"/>
    </source>
</evidence>
<dbReference type="SUPFAM" id="SSF57850">
    <property type="entry name" value="RING/U-box"/>
    <property type="match status" value="1"/>
</dbReference>
<evidence type="ECO:0000313" key="13">
    <source>
        <dbReference type="Proteomes" id="UP000738325"/>
    </source>
</evidence>
<dbReference type="PROSITE" id="PS50089">
    <property type="entry name" value="ZF_RING_2"/>
    <property type="match status" value="1"/>
</dbReference>
<evidence type="ECO:0000256" key="8">
    <source>
        <dbReference type="PROSITE-ProRule" id="PRU00175"/>
    </source>
</evidence>
<keyword evidence="3" id="KW-0479">Metal-binding</keyword>
<keyword evidence="7 10" id="KW-0472">Membrane</keyword>
<feature type="region of interest" description="Disordered" evidence="9">
    <location>
        <begin position="80"/>
        <end position="106"/>
    </location>
</feature>
<dbReference type="Pfam" id="PF13639">
    <property type="entry name" value="zf-RING_2"/>
    <property type="match status" value="1"/>
</dbReference>
<feature type="compositionally biased region" description="Polar residues" evidence="9">
    <location>
        <begin position="669"/>
        <end position="679"/>
    </location>
</feature>
<feature type="region of interest" description="Disordered" evidence="9">
    <location>
        <begin position="625"/>
        <end position="736"/>
    </location>
</feature>
<keyword evidence="13" id="KW-1185">Reference proteome</keyword>
<evidence type="ECO:0000256" key="1">
    <source>
        <dbReference type="ARBA" id="ARBA00004167"/>
    </source>
</evidence>
<dbReference type="PANTHER" id="PTHR47168">
    <property type="entry name" value="RING ZINC FINGER DOMAIN SUPERFAMILY PROTEIN-RELATED"/>
    <property type="match status" value="1"/>
</dbReference>
<feature type="compositionally biased region" description="Low complexity" evidence="9">
    <location>
        <begin position="155"/>
        <end position="174"/>
    </location>
</feature>
<dbReference type="AlphaFoldDB" id="A0A9P6R534"/>
<feature type="region of interest" description="Disordered" evidence="9">
    <location>
        <begin position="309"/>
        <end position="375"/>
    </location>
</feature>
<sequence length="975" mass="105187">MSSALLTKCSSGESNTTSSDDSNGECDVSTLIAIVQAISKDVTGVIMYNDANATISFDELKAQTEKAIQNVLYDKKFASTVPSDSEEGGSASGTNQATPVKRSLPGISREELAQKVAATVRQRQAASLDQQIVKALSSDAGLISLQDTDSSNITPATPNASSSSSDNPSPSQMSTSVIGIIALNDPTMIQILQTSAESSKGESVIAQMKFANNALGPNMPSTPTSAVPPLSSDGPDRPPTDRSVGMLFWIILGTVILVVGIWVGFGVVEARSLTRRRQQIALDNVKLRTVDQQTLDTYKIRIFQEEDIAYSDEEDENEEEEEEKESKQPSANSSSAERLDIDTDDKEKSGHTSSHQDDRKSVNEQDQQYHGGSRTVHRRAFAHSKLSTTNSAGLGLGRRSGSFDETLYGGLESLSRKASASGGVFLGRHLSLNVARASHNREDKCRSWTENNAHVYHDYGGEVEDGNGLDQDREYKSHAQDGWTSLEIDEMRPKALVSGLAIATYGGVRRGSSPSVIVTAVEGGLDDLQASSLVPTRGSESGFKSIGIGSTLHHQPTLRRKSRFILPRKIETKSPSGHDVSAEEITSPTVYGDNASIAGLNTAGFIPPAGWEGERRRSSLTTVAVPDNGHGLAQPYWTRPHGQSVHPSSFPVRQGGVSPLHLDTDVENSECSYQDTDSASDVDDGRGVGHAADLSQSSKGLRSSSIQVQKKSQRSYEDQVAQANQKSSTTTEKSNIDEHRIRFSMIGVDLPDIYAPTTGEFSRISLDAAGFGMHSTGIAIPTQQQGHGEKDHMEELCDIDDDQSIKTSRQASSGSLHPLCHDKISTIEHSGAEVKAEMAGPSKMPELLYLPAAQKASGNIPPAIKKARRRQYDPCAICLDEYEVGDQLRELPCKHFFHSQCIDPWFKEVRGICPVCKRDYSQAGRVDVRNGSSSNARNDQPSRILTFLSPLSLMAASGLSGGGHYFYAAEASMHL</sequence>
<dbReference type="GO" id="GO:0008270">
    <property type="term" value="F:zinc ion binding"/>
    <property type="evidence" value="ECO:0007669"/>
    <property type="project" value="UniProtKB-KW"/>
</dbReference>
<protein>
    <submittedName>
        <fullName evidence="12">E3 ubiquitin-protein ligase rnf13</fullName>
    </submittedName>
</protein>
<accession>A0A9P6R534</accession>
<evidence type="ECO:0000256" key="2">
    <source>
        <dbReference type="ARBA" id="ARBA00022692"/>
    </source>
</evidence>
<keyword evidence="4 8" id="KW-0863">Zinc-finger</keyword>
<dbReference type="InterPro" id="IPR013083">
    <property type="entry name" value="Znf_RING/FYVE/PHD"/>
</dbReference>
<reference evidence="12" key="1">
    <citation type="journal article" date="2020" name="Fungal Divers.">
        <title>Resolving the Mortierellaceae phylogeny through synthesis of multi-gene phylogenetics and phylogenomics.</title>
        <authorList>
            <person name="Vandepol N."/>
            <person name="Liber J."/>
            <person name="Desiro A."/>
            <person name="Na H."/>
            <person name="Kennedy M."/>
            <person name="Barry K."/>
            <person name="Grigoriev I.V."/>
            <person name="Miller A.N."/>
            <person name="O'Donnell K."/>
            <person name="Stajich J.E."/>
            <person name="Bonito G."/>
        </authorList>
    </citation>
    <scope>NUCLEOTIDE SEQUENCE</scope>
    <source>
        <strain evidence="12">REB-010B</strain>
    </source>
</reference>
<feature type="compositionally biased region" description="Basic and acidic residues" evidence="9">
    <location>
        <begin position="337"/>
        <end position="363"/>
    </location>
</feature>
<feature type="compositionally biased region" description="Acidic residues" evidence="9">
    <location>
        <begin position="309"/>
        <end position="323"/>
    </location>
</feature>
<evidence type="ECO:0000256" key="6">
    <source>
        <dbReference type="ARBA" id="ARBA00022989"/>
    </source>
</evidence>
<evidence type="ECO:0000256" key="7">
    <source>
        <dbReference type="ARBA" id="ARBA00023136"/>
    </source>
</evidence>
<keyword evidence="5" id="KW-0862">Zinc</keyword>
<feature type="transmembrane region" description="Helical" evidence="10">
    <location>
        <begin position="246"/>
        <end position="268"/>
    </location>
</feature>
<comment type="subcellular location">
    <subcellularLocation>
        <location evidence="1">Membrane</location>
        <topology evidence="1">Single-pass membrane protein</topology>
    </subcellularLocation>
</comment>
<evidence type="ECO:0000259" key="11">
    <source>
        <dbReference type="PROSITE" id="PS50089"/>
    </source>
</evidence>
<dbReference type="OrthoDB" id="8062037at2759"/>
<dbReference type="Gene3D" id="3.30.40.10">
    <property type="entry name" value="Zinc/RING finger domain, C3HC4 (zinc finger)"/>
    <property type="match status" value="1"/>
</dbReference>
<dbReference type="SMART" id="SM00184">
    <property type="entry name" value="RING"/>
    <property type="match status" value="1"/>
</dbReference>
<feature type="region of interest" description="Disordered" evidence="9">
    <location>
        <begin position="1"/>
        <end position="24"/>
    </location>
</feature>
<evidence type="ECO:0000256" key="4">
    <source>
        <dbReference type="ARBA" id="ARBA00022771"/>
    </source>
</evidence>
<dbReference type="FunFam" id="3.30.40.10:FF:000388">
    <property type="entry name" value="Putative RING zinc finger domain superfamily protein"/>
    <property type="match status" value="1"/>
</dbReference>
<gene>
    <name evidence="12" type="primary">RNF13_1</name>
    <name evidence="12" type="ORF">BGZ99_000366</name>
</gene>
<evidence type="ECO:0000256" key="9">
    <source>
        <dbReference type="SAM" id="MobiDB-lite"/>
    </source>
</evidence>
<organism evidence="12 13">
    <name type="scientific">Dissophora globulifera</name>
    <dbReference type="NCBI Taxonomy" id="979702"/>
    <lineage>
        <taxon>Eukaryota</taxon>
        <taxon>Fungi</taxon>
        <taxon>Fungi incertae sedis</taxon>
        <taxon>Mucoromycota</taxon>
        <taxon>Mortierellomycotina</taxon>
        <taxon>Mortierellomycetes</taxon>
        <taxon>Mortierellales</taxon>
        <taxon>Mortierellaceae</taxon>
        <taxon>Dissophora</taxon>
    </lineage>
</organism>
<feature type="compositionally biased region" description="Polar residues" evidence="9">
    <location>
        <begin position="1"/>
        <end position="21"/>
    </location>
</feature>
<keyword evidence="6 10" id="KW-1133">Transmembrane helix</keyword>
<name>A0A9P6R534_9FUNG</name>
<dbReference type="GO" id="GO:0016020">
    <property type="term" value="C:membrane"/>
    <property type="evidence" value="ECO:0007669"/>
    <property type="project" value="UniProtKB-SubCell"/>
</dbReference>
<evidence type="ECO:0000256" key="3">
    <source>
        <dbReference type="ARBA" id="ARBA00022723"/>
    </source>
</evidence>
<feature type="compositionally biased region" description="Polar residues" evidence="9">
    <location>
        <begin position="721"/>
        <end position="733"/>
    </location>
</feature>
<feature type="domain" description="RING-type" evidence="11">
    <location>
        <begin position="875"/>
        <end position="917"/>
    </location>
</feature>
<feature type="region of interest" description="Disordered" evidence="9">
    <location>
        <begin position="215"/>
        <end position="238"/>
    </location>
</feature>
<keyword evidence="2 10" id="KW-0812">Transmembrane</keyword>
<evidence type="ECO:0000256" key="10">
    <source>
        <dbReference type="SAM" id="Phobius"/>
    </source>
</evidence>
<dbReference type="PANTHER" id="PTHR47168:SF1">
    <property type="entry name" value="OS02G0798600 PROTEIN"/>
    <property type="match status" value="1"/>
</dbReference>
<dbReference type="InterPro" id="IPR051653">
    <property type="entry name" value="E3_ligase_sorting_rcpt"/>
</dbReference>
<feature type="compositionally biased region" description="Low complexity" evidence="9">
    <location>
        <begin position="695"/>
        <end position="705"/>
    </location>
</feature>
<evidence type="ECO:0000313" key="12">
    <source>
        <dbReference type="EMBL" id="KAG0310467.1"/>
    </source>
</evidence>
<proteinExistence type="predicted"/>
<feature type="region of interest" description="Disordered" evidence="9">
    <location>
        <begin position="146"/>
        <end position="174"/>
    </location>
</feature>
<dbReference type="CDD" id="cd16665">
    <property type="entry name" value="RING-H2_RNF13-like"/>
    <property type="match status" value="1"/>
</dbReference>
<dbReference type="Proteomes" id="UP000738325">
    <property type="component" value="Unassembled WGS sequence"/>
</dbReference>
<comment type="caution">
    <text evidence="12">The sequence shown here is derived from an EMBL/GenBank/DDBJ whole genome shotgun (WGS) entry which is preliminary data.</text>
</comment>
<dbReference type="InterPro" id="IPR001841">
    <property type="entry name" value="Znf_RING"/>
</dbReference>